<dbReference type="Proteomes" id="UP001214854">
    <property type="component" value="Unassembled WGS sequence"/>
</dbReference>
<comment type="caution">
    <text evidence="2">The sequence shown here is derived from an EMBL/GenBank/DDBJ whole genome shotgun (WGS) entry which is preliminary data.</text>
</comment>
<feature type="compositionally biased region" description="Low complexity" evidence="1">
    <location>
        <begin position="15"/>
        <end position="28"/>
    </location>
</feature>
<evidence type="ECO:0000313" key="3">
    <source>
        <dbReference type="Proteomes" id="UP001214854"/>
    </source>
</evidence>
<name>A0ABT5HRN9_9CAUL</name>
<dbReference type="EMBL" id="JAQQKX010000003">
    <property type="protein sequence ID" value="MDC7682735.1"/>
    <property type="molecule type" value="Genomic_DNA"/>
</dbReference>
<evidence type="ECO:0000256" key="1">
    <source>
        <dbReference type="SAM" id="MobiDB-lite"/>
    </source>
</evidence>
<dbReference type="SUPFAM" id="SSF141371">
    <property type="entry name" value="PilZ domain-like"/>
    <property type="match status" value="1"/>
</dbReference>
<proteinExistence type="predicted"/>
<accession>A0ABT5HRN9</accession>
<feature type="region of interest" description="Disordered" evidence="1">
    <location>
        <begin position="1"/>
        <end position="28"/>
    </location>
</feature>
<evidence type="ECO:0000313" key="2">
    <source>
        <dbReference type="EMBL" id="MDC7682735.1"/>
    </source>
</evidence>
<organism evidence="2 3">
    <name type="scientific">Asticcacaulis aquaticus</name>
    <dbReference type="NCBI Taxonomy" id="2984212"/>
    <lineage>
        <taxon>Bacteria</taxon>
        <taxon>Pseudomonadati</taxon>
        <taxon>Pseudomonadota</taxon>
        <taxon>Alphaproteobacteria</taxon>
        <taxon>Caulobacterales</taxon>
        <taxon>Caulobacteraceae</taxon>
        <taxon>Asticcacaulis</taxon>
    </lineage>
</organism>
<protein>
    <submittedName>
        <fullName evidence="2">PilZ domain-containing protein</fullName>
    </submittedName>
</protein>
<dbReference type="RefSeq" id="WP_272747217.1">
    <property type="nucleotide sequence ID" value="NZ_JAQQKX010000003.1"/>
</dbReference>
<keyword evidence="3" id="KW-1185">Reference proteome</keyword>
<sequence length="165" mass="18111">MTAPAGREASPAARPISPVSSPVAGVSSPRPGVEIIQPYAQFTNRRSEPRFDCNETATLFLFPSQAQVECRILNQSASGAQVIFESLPEVPAEIWLIDIRTHTVKCGTAAWSMTSKMGLKFSFLQRLDPNAVRPARVPEAVFKAWRKLAGLDPEPPVEDDVFFLD</sequence>
<reference evidence="2 3" key="1">
    <citation type="submission" date="2023-01" db="EMBL/GenBank/DDBJ databases">
        <title>Novel species of the genus Asticcacaulis isolated from rivers.</title>
        <authorList>
            <person name="Lu H."/>
        </authorList>
    </citation>
    <scope>NUCLEOTIDE SEQUENCE [LARGE SCALE GENOMIC DNA]</scope>
    <source>
        <strain evidence="2 3">BYS171W</strain>
    </source>
</reference>
<gene>
    <name evidence="2" type="ORF">PQU92_05570</name>
</gene>